<sequence length="231" mass="25167">MAEHVHERKSLFRPDAVIFDMDGTLLQTETLLLQAHSRIFAALREEGLYVEPEPPVEALLGCLGMLLEDIWLKLMPTATEEARSRANELLLHFELEGLAAGEGQLYGGVPETLKSLREQGVRLFVASNGLQPYVEAIVQHKGLAVLFDGLYTAGGRNTATKAELVRLLLDEHAVSSAWMVGDRSSDVDAGKRNGLAVVGCAYADFGASTELDGSDVRISHFAELLQLLPKV</sequence>
<name>A0A229NZR3_9BACL</name>
<dbReference type="EMBL" id="NMUQ01000001">
    <property type="protein sequence ID" value="OXM15261.1"/>
    <property type="molecule type" value="Genomic_DNA"/>
</dbReference>
<organism evidence="1 2">
    <name type="scientific">Paenibacillus herberti</name>
    <dbReference type="NCBI Taxonomy" id="1619309"/>
    <lineage>
        <taxon>Bacteria</taxon>
        <taxon>Bacillati</taxon>
        <taxon>Bacillota</taxon>
        <taxon>Bacilli</taxon>
        <taxon>Bacillales</taxon>
        <taxon>Paenibacillaceae</taxon>
        <taxon>Paenibacillus</taxon>
    </lineage>
</organism>
<dbReference type="GO" id="GO:0008967">
    <property type="term" value="F:phosphoglycolate phosphatase activity"/>
    <property type="evidence" value="ECO:0007669"/>
    <property type="project" value="TreeGrafter"/>
</dbReference>
<dbReference type="SFLD" id="SFLDG01129">
    <property type="entry name" value="C1.5:_HAD__Beta-PGM__Phosphata"/>
    <property type="match status" value="1"/>
</dbReference>
<reference evidence="1 2" key="1">
    <citation type="submission" date="2017-07" db="EMBL/GenBank/DDBJ databases">
        <title>Paenibacillus herberti R33 genome sequencing and assembly.</title>
        <authorList>
            <person name="Su W."/>
        </authorList>
    </citation>
    <scope>NUCLEOTIDE SEQUENCE [LARGE SCALE GENOMIC DNA]</scope>
    <source>
        <strain evidence="1 2">R33</strain>
    </source>
</reference>
<dbReference type="GO" id="GO:0005829">
    <property type="term" value="C:cytosol"/>
    <property type="evidence" value="ECO:0007669"/>
    <property type="project" value="TreeGrafter"/>
</dbReference>
<keyword evidence="2" id="KW-1185">Reference proteome</keyword>
<dbReference type="Gene3D" id="1.10.150.240">
    <property type="entry name" value="Putative phosphatase, domain 2"/>
    <property type="match status" value="1"/>
</dbReference>
<evidence type="ECO:0000313" key="2">
    <source>
        <dbReference type="Proteomes" id="UP000215145"/>
    </source>
</evidence>
<dbReference type="GO" id="GO:0006281">
    <property type="term" value="P:DNA repair"/>
    <property type="evidence" value="ECO:0007669"/>
    <property type="project" value="TreeGrafter"/>
</dbReference>
<dbReference type="InterPro" id="IPR050155">
    <property type="entry name" value="HAD-like_hydrolase_sf"/>
</dbReference>
<dbReference type="SUPFAM" id="SSF56784">
    <property type="entry name" value="HAD-like"/>
    <property type="match status" value="1"/>
</dbReference>
<proteinExistence type="predicted"/>
<comment type="caution">
    <text evidence="1">The sequence shown here is derived from an EMBL/GenBank/DDBJ whole genome shotgun (WGS) entry which is preliminary data.</text>
</comment>
<dbReference type="PANTHER" id="PTHR43434">
    <property type="entry name" value="PHOSPHOGLYCOLATE PHOSPHATASE"/>
    <property type="match status" value="1"/>
</dbReference>
<dbReference type="OrthoDB" id="9792518at2"/>
<dbReference type="RefSeq" id="WP_089522134.1">
    <property type="nucleotide sequence ID" value="NZ_NMUQ01000001.1"/>
</dbReference>
<accession>A0A229NZR3</accession>
<evidence type="ECO:0000313" key="1">
    <source>
        <dbReference type="EMBL" id="OXM15261.1"/>
    </source>
</evidence>
<protein>
    <submittedName>
        <fullName evidence="1">Haloacid dehalogenase</fullName>
    </submittedName>
</protein>
<dbReference type="AlphaFoldDB" id="A0A229NZR3"/>
<dbReference type="Pfam" id="PF00702">
    <property type="entry name" value="Hydrolase"/>
    <property type="match status" value="1"/>
</dbReference>
<dbReference type="InterPro" id="IPR023214">
    <property type="entry name" value="HAD_sf"/>
</dbReference>
<dbReference type="Proteomes" id="UP000215145">
    <property type="component" value="Unassembled WGS sequence"/>
</dbReference>
<dbReference type="Gene3D" id="3.40.50.1000">
    <property type="entry name" value="HAD superfamily/HAD-like"/>
    <property type="match status" value="1"/>
</dbReference>
<dbReference type="InterPro" id="IPR036412">
    <property type="entry name" value="HAD-like_sf"/>
</dbReference>
<dbReference type="SFLD" id="SFLDS00003">
    <property type="entry name" value="Haloacid_Dehalogenase"/>
    <property type="match status" value="1"/>
</dbReference>
<dbReference type="InterPro" id="IPR023198">
    <property type="entry name" value="PGP-like_dom2"/>
</dbReference>
<dbReference type="PANTHER" id="PTHR43434:SF1">
    <property type="entry name" value="PHOSPHOGLYCOLATE PHOSPHATASE"/>
    <property type="match status" value="1"/>
</dbReference>
<gene>
    <name evidence="1" type="ORF">CGZ75_00500</name>
</gene>